<evidence type="ECO:0000313" key="2">
    <source>
        <dbReference type="Proteomes" id="UP000001511"/>
    </source>
</evidence>
<dbReference type="InterPro" id="IPR005368">
    <property type="entry name" value="UPF0175"/>
</dbReference>
<evidence type="ECO:0000313" key="1">
    <source>
        <dbReference type="EMBL" id="ADI64071.1"/>
    </source>
</evidence>
<proteinExistence type="predicted"/>
<keyword evidence="2" id="KW-1185">Reference proteome</keyword>
<organism evidence="1 2">
    <name type="scientific">Nostoc azollae (strain 0708)</name>
    <name type="common">Anabaena azollae (strain 0708)</name>
    <dbReference type="NCBI Taxonomy" id="551115"/>
    <lineage>
        <taxon>Bacteria</taxon>
        <taxon>Bacillati</taxon>
        <taxon>Cyanobacteriota</taxon>
        <taxon>Cyanophyceae</taxon>
        <taxon>Nostocales</taxon>
        <taxon>Nostocaceae</taxon>
        <taxon>Trichormus</taxon>
    </lineage>
</organism>
<dbReference type="Proteomes" id="UP000001511">
    <property type="component" value="Chromosome"/>
</dbReference>
<dbReference type="OrthoDB" id="583311at2"/>
<dbReference type="HOGENOM" id="CLU_154570_5_2_3"/>
<sequence length="66" mass="7605">MKVSLELPDIVDIDQRYLMEALVAMRYFRGKLSEHQACQILNISRRAFAEMLPPYGVSICVDSEEN</sequence>
<dbReference type="EMBL" id="CP002059">
    <property type="protein sequence ID" value="ADI64071.1"/>
    <property type="molecule type" value="Genomic_DNA"/>
</dbReference>
<name>D7DWF4_NOSA0</name>
<accession>D7DWF4</accession>
<dbReference type="Pfam" id="PF03683">
    <property type="entry name" value="UPF0175"/>
    <property type="match status" value="1"/>
</dbReference>
<dbReference type="KEGG" id="naz:Aazo_2002"/>
<protein>
    <submittedName>
        <fullName evidence="1">Uncharacterized protein</fullName>
    </submittedName>
</protein>
<dbReference type="RefSeq" id="WP_013191088.1">
    <property type="nucleotide sequence ID" value="NC_014248.1"/>
</dbReference>
<gene>
    <name evidence="1" type="ordered locus">Aazo_2002</name>
</gene>
<reference evidence="1 2" key="1">
    <citation type="journal article" date="2010" name="PLoS ONE">
        <title>Genome erosion in a nitrogen-fixing vertically transmitted endosymbiotic multicellular cyanobacterium.</title>
        <authorList>
            <person name="Ran L."/>
            <person name="Larsson J."/>
            <person name="Vigil-Stenman T."/>
            <person name="Nylander J.A."/>
            <person name="Ininbergs K."/>
            <person name="Zheng W.W."/>
            <person name="Lapidus A."/>
            <person name="Lowry S."/>
            <person name="Haselkorn R."/>
            <person name="Bergman B."/>
        </authorList>
    </citation>
    <scope>NUCLEOTIDE SEQUENCE [LARGE SCALE GENOMIC DNA]</scope>
    <source>
        <strain evidence="1 2">0708</strain>
    </source>
</reference>
<dbReference type="AlphaFoldDB" id="D7DWF4"/>